<sequence length="407" mass="45027">MGGGGEGTGTGRRHQRNTSASAFEVRSRVGRRGVKEGVERRQKKWVVRSTLTAILVDIVLKSSRGCVSTCEAVRAVLKRRPVCIQNLTVRKIRKRVGDSLTRNPLFTSAPAIYNHGIRRRWCKGRCEKKWVVRSTLIAILVNIVSKTSKGCVSTCEAVRAVLKRRPVCIQNLTAWKIMKRVGDSLTRNPLFTPAPAIYNHGIRRGYRLMSTSPTVPSSQQKQQQQQQNQEQQQQQQQHALETGTLGPQSAKSQPGTLGIPNGATSQPGTSRQHNGATLQPGTSRQHNGATSQPQSATFQSGTSGLNSGATSQVHLPTSHDTTTTTNTYNNHHHHAHGYHPQHHPHQYQDSGRRLEWELRILHLSRAGPVRHPFNPIDVCTTSLDIPVTRSGGCRAHDYDYSSSQLCL</sequence>
<feature type="compositionally biased region" description="Polar residues" evidence="1">
    <location>
        <begin position="245"/>
        <end position="255"/>
    </location>
</feature>
<keyword evidence="3" id="KW-1185">Reference proteome</keyword>
<proteinExistence type="predicted"/>
<feature type="compositionally biased region" description="Low complexity" evidence="1">
    <location>
        <begin position="219"/>
        <end position="237"/>
    </location>
</feature>
<evidence type="ECO:0000313" key="3">
    <source>
        <dbReference type="Proteomes" id="UP001286313"/>
    </source>
</evidence>
<protein>
    <submittedName>
        <fullName evidence="2">Uncharacterized protein</fullName>
    </submittedName>
</protein>
<comment type="caution">
    <text evidence="2">The sequence shown here is derived from an EMBL/GenBank/DDBJ whole genome shotgun (WGS) entry which is preliminary data.</text>
</comment>
<evidence type="ECO:0000313" key="2">
    <source>
        <dbReference type="EMBL" id="KAK3893312.1"/>
    </source>
</evidence>
<dbReference type="Proteomes" id="UP001286313">
    <property type="component" value="Unassembled WGS sequence"/>
</dbReference>
<feature type="compositionally biased region" description="Polar residues" evidence="1">
    <location>
        <begin position="262"/>
        <end position="313"/>
    </location>
</feature>
<organism evidence="2 3">
    <name type="scientific">Petrolisthes cinctipes</name>
    <name type="common">Flat porcelain crab</name>
    <dbReference type="NCBI Taxonomy" id="88211"/>
    <lineage>
        <taxon>Eukaryota</taxon>
        <taxon>Metazoa</taxon>
        <taxon>Ecdysozoa</taxon>
        <taxon>Arthropoda</taxon>
        <taxon>Crustacea</taxon>
        <taxon>Multicrustacea</taxon>
        <taxon>Malacostraca</taxon>
        <taxon>Eumalacostraca</taxon>
        <taxon>Eucarida</taxon>
        <taxon>Decapoda</taxon>
        <taxon>Pleocyemata</taxon>
        <taxon>Anomura</taxon>
        <taxon>Galatheoidea</taxon>
        <taxon>Porcellanidae</taxon>
        <taxon>Petrolisthes</taxon>
    </lineage>
</organism>
<feature type="compositionally biased region" description="Basic residues" evidence="1">
    <location>
        <begin position="330"/>
        <end position="345"/>
    </location>
</feature>
<accession>A0AAE1GK29</accession>
<feature type="compositionally biased region" description="Low complexity" evidence="1">
    <location>
        <begin position="314"/>
        <end position="329"/>
    </location>
</feature>
<dbReference type="AlphaFoldDB" id="A0AAE1GK29"/>
<name>A0AAE1GK29_PETCI</name>
<gene>
    <name evidence="2" type="ORF">Pcinc_002868</name>
</gene>
<reference evidence="2" key="1">
    <citation type="submission" date="2023-10" db="EMBL/GenBank/DDBJ databases">
        <title>Genome assemblies of two species of porcelain crab, Petrolisthes cinctipes and Petrolisthes manimaculis (Anomura: Porcellanidae).</title>
        <authorList>
            <person name="Angst P."/>
        </authorList>
    </citation>
    <scope>NUCLEOTIDE SEQUENCE</scope>
    <source>
        <strain evidence="2">PB745_01</strain>
        <tissue evidence="2">Gill</tissue>
    </source>
</reference>
<dbReference type="EMBL" id="JAWQEG010000216">
    <property type="protein sequence ID" value="KAK3893312.1"/>
    <property type="molecule type" value="Genomic_DNA"/>
</dbReference>
<feature type="compositionally biased region" description="Polar residues" evidence="1">
    <location>
        <begin position="209"/>
        <end position="218"/>
    </location>
</feature>
<feature type="region of interest" description="Disordered" evidence="1">
    <location>
        <begin position="208"/>
        <end position="350"/>
    </location>
</feature>
<feature type="region of interest" description="Disordered" evidence="1">
    <location>
        <begin position="1"/>
        <end position="28"/>
    </location>
</feature>
<feature type="compositionally biased region" description="Gly residues" evidence="1">
    <location>
        <begin position="1"/>
        <end position="10"/>
    </location>
</feature>
<evidence type="ECO:0000256" key="1">
    <source>
        <dbReference type="SAM" id="MobiDB-lite"/>
    </source>
</evidence>